<sequence length="433" mass="47659">MAQCVVIADDLTGGNATGVLLTKMDYSVYTILNKDAVEPALIDGCDCVIYPTDSRGISPEEAYDRVYRATELLKKEDVKLYSHRIDSTLRGNLGAETDAVLDSLGKDYVAIVVPTFPATSRVVIGGYMLVDGIPLHKSGIAVDPKTPVKTSNVTEVLEKQTKYRVGTIRMDNMMNGKHHLAGVMNEMISAGCRILSLDAVTQEDLDLIADAVITSRHKAVIVDSGVMTATMARKLIKPFETKGKSKILVVMGSVHPMAKVQMEELWLSQRTHNCFVETRRLLDEETREEEIRRVVADIQASSDRNQICTVTGDGIYPENRIDFEPYQRRYGMTLDELTGVINSGFAEIAYRIFSADPLFKGLYTGGGDITVSVCERFGTAGLKLLDEVLPLAAYGSFLKGEFEGLQIITKGGSQGKSDAINRCITYLKEKLYI</sequence>
<keyword evidence="6" id="KW-0119">Carbohydrate metabolism</keyword>
<keyword evidence="5" id="KW-0067">ATP-binding</keyword>
<dbReference type="OrthoDB" id="9778478at2"/>
<dbReference type="SUPFAM" id="SSF142764">
    <property type="entry name" value="YgbK-like"/>
    <property type="match status" value="1"/>
</dbReference>
<evidence type="ECO:0000256" key="3">
    <source>
        <dbReference type="ARBA" id="ARBA00022741"/>
    </source>
</evidence>
<gene>
    <name evidence="9" type="ORF">SAMN05216508_10747</name>
</gene>
<dbReference type="STRING" id="155865.SAMN05216515_10947"/>
<dbReference type="InterPro" id="IPR037051">
    <property type="entry name" value="4-carb_acid_sugar_kinase_N_sf"/>
</dbReference>
<proteinExistence type="inferred from homology"/>
<evidence type="ECO:0000259" key="7">
    <source>
        <dbReference type="Pfam" id="PF07005"/>
    </source>
</evidence>
<keyword evidence="2" id="KW-0808">Transferase</keyword>
<protein>
    <submittedName>
        <fullName evidence="9">Uncharacterized conserved protein YgbK, DUF1537 family</fullName>
    </submittedName>
</protein>
<name>A0A1I7GJD1_9FIRM</name>
<dbReference type="Pfam" id="PF07005">
    <property type="entry name" value="SBD_N"/>
    <property type="match status" value="1"/>
</dbReference>
<dbReference type="RefSeq" id="WP_090470821.1">
    <property type="nucleotide sequence ID" value="NZ_FOWF01000009.1"/>
</dbReference>
<keyword evidence="4" id="KW-0418">Kinase</keyword>
<dbReference type="Pfam" id="PF17042">
    <property type="entry name" value="NBD_C"/>
    <property type="match status" value="1"/>
</dbReference>
<dbReference type="Proteomes" id="UP000198817">
    <property type="component" value="Unassembled WGS sequence"/>
</dbReference>
<feature type="domain" description="Four-carbon acid sugar kinase N-terminal" evidence="7">
    <location>
        <begin position="5"/>
        <end position="226"/>
    </location>
</feature>
<evidence type="ECO:0000256" key="5">
    <source>
        <dbReference type="ARBA" id="ARBA00022840"/>
    </source>
</evidence>
<keyword evidence="10" id="KW-1185">Reference proteome</keyword>
<accession>A0A1I7GJD1</accession>
<evidence type="ECO:0000259" key="8">
    <source>
        <dbReference type="Pfam" id="PF17042"/>
    </source>
</evidence>
<reference evidence="9 10" key="1">
    <citation type="submission" date="2016-10" db="EMBL/GenBank/DDBJ databases">
        <authorList>
            <person name="de Groot N.N."/>
        </authorList>
    </citation>
    <scope>NUCLEOTIDE SEQUENCE [LARGE SCALE GENOMIC DNA]</scope>
    <source>
        <strain evidence="9 10">KHGC13</strain>
    </source>
</reference>
<dbReference type="InterPro" id="IPR010737">
    <property type="entry name" value="4-carb_acid_sugar_kinase_N"/>
</dbReference>
<dbReference type="EMBL" id="FPBT01000007">
    <property type="protein sequence ID" value="SFU48555.1"/>
    <property type="molecule type" value="Genomic_DNA"/>
</dbReference>
<dbReference type="AlphaFoldDB" id="A0A1I7GJD1"/>
<evidence type="ECO:0000313" key="10">
    <source>
        <dbReference type="Proteomes" id="UP000198817"/>
    </source>
</evidence>
<evidence type="ECO:0000313" key="9">
    <source>
        <dbReference type="EMBL" id="SFU48555.1"/>
    </source>
</evidence>
<evidence type="ECO:0000256" key="4">
    <source>
        <dbReference type="ARBA" id="ARBA00022777"/>
    </source>
</evidence>
<dbReference type="GO" id="GO:0005524">
    <property type="term" value="F:ATP binding"/>
    <property type="evidence" value="ECO:0007669"/>
    <property type="project" value="UniProtKB-KW"/>
</dbReference>
<organism evidence="9 10">
    <name type="scientific">Eubacterium pyruvativorans</name>
    <dbReference type="NCBI Taxonomy" id="155865"/>
    <lineage>
        <taxon>Bacteria</taxon>
        <taxon>Bacillati</taxon>
        <taxon>Bacillota</taxon>
        <taxon>Clostridia</taxon>
        <taxon>Eubacteriales</taxon>
        <taxon>Eubacteriaceae</taxon>
        <taxon>Eubacterium</taxon>
    </lineage>
</organism>
<comment type="similarity">
    <text evidence="1">Belongs to the four-carbon acid sugar kinase family.</text>
</comment>
<dbReference type="Gene3D" id="3.40.980.20">
    <property type="entry name" value="Four-carbon acid sugar kinase, nucleotide binding domain"/>
    <property type="match status" value="1"/>
</dbReference>
<feature type="domain" description="Four-carbon acid sugar kinase nucleotide binding" evidence="8">
    <location>
        <begin position="248"/>
        <end position="420"/>
    </location>
</feature>
<evidence type="ECO:0000256" key="2">
    <source>
        <dbReference type="ARBA" id="ARBA00022679"/>
    </source>
</evidence>
<dbReference type="GO" id="GO:0016301">
    <property type="term" value="F:kinase activity"/>
    <property type="evidence" value="ECO:0007669"/>
    <property type="project" value="UniProtKB-KW"/>
</dbReference>
<keyword evidence="3" id="KW-0547">Nucleotide-binding</keyword>
<dbReference type="InterPro" id="IPR042213">
    <property type="entry name" value="NBD_C_sf"/>
</dbReference>
<evidence type="ECO:0000256" key="6">
    <source>
        <dbReference type="ARBA" id="ARBA00023277"/>
    </source>
</evidence>
<dbReference type="InterPro" id="IPR031475">
    <property type="entry name" value="NBD_C"/>
</dbReference>
<dbReference type="Gene3D" id="3.40.50.10840">
    <property type="entry name" value="Putative sugar-binding, N-terminal domain"/>
    <property type="match status" value="1"/>
</dbReference>
<evidence type="ECO:0000256" key="1">
    <source>
        <dbReference type="ARBA" id="ARBA00005715"/>
    </source>
</evidence>